<feature type="region of interest" description="Disordered" evidence="1">
    <location>
        <begin position="91"/>
        <end position="115"/>
    </location>
</feature>
<dbReference type="STRING" id="361077.A0A151Z756"/>
<evidence type="ECO:0000313" key="4">
    <source>
        <dbReference type="EMBL" id="KYQ89768.1"/>
    </source>
</evidence>
<reference evidence="4 5" key="1">
    <citation type="submission" date="2015-12" db="EMBL/GenBank/DDBJ databases">
        <title>Dictyostelia acquired genes for synthesis and detection of signals that induce cell-type specialization by lateral gene transfer from prokaryotes.</title>
        <authorList>
            <person name="Gloeckner G."/>
            <person name="Schaap P."/>
        </authorList>
    </citation>
    <scope>NUCLEOTIDE SEQUENCE [LARGE SCALE GENOMIC DNA]</scope>
    <source>
        <strain evidence="4 5">TK</strain>
    </source>
</reference>
<keyword evidence="5" id="KW-1185">Reference proteome</keyword>
<keyword evidence="2" id="KW-0812">Transmembrane</keyword>
<dbReference type="PANTHER" id="PTHR21377:SF0">
    <property type="entry name" value="PROTEIN FAM210B, MITOCHONDRIAL"/>
    <property type="match status" value="1"/>
</dbReference>
<dbReference type="AlphaFoldDB" id="A0A151Z756"/>
<sequence>MNISINFTRSIGNHWLRNSPIKGSTYRFYSSSTTPTLIQLQKPLNINYKISKSPTKGLLVSNTKSINSIFNQSTIAHKGLLIQPKRFYSTEANKPKPEQPINNNKNETDDHDEEKMQEELKKLSMTQKIKFILKRYGKLALIVHFSIYFATLGGFTLLLSAGVDPKEILDFLHLPQTQTTENLGVFAIAFILTKISSLIRTPITIITVPFLARLLKPKVPPPKIK</sequence>
<gene>
    <name evidence="4" type="ORF">DLAC_09737</name>
</gene>
<dbReference type="GO" id="GO:0005739">
    <property type="term" value="C:mitochondrion"/>
    <property type="evidence" value="ECO:0007669"/>
    <property type="project" value="TreeGrafter"/>
</dbReference>
<keyword evidence="2" id="KW-1133">Transmembrane helix</keyword>
<name>A0A151Z756_TIELA</name>
<keyword evidence="2" id="KW-0472">Membrane</keyword>
<evidence type="ECO:0000256" key="2">
    <source>
        <dbReference type="SAM" id="Phobius"/>
    </source>
</evidence>
<feature type="domain" description="DUF1279" evidence="3">
    <location>
        <begin position="127"/>
        <end position="210"/>
    </location>
</feature>
<feature type="transmembrane region" description="Helical" evidence="2">
    <location>
        <begin position="183"/>
        <end position="215"/>
    </location>
</feature>
<dbReference type="InterPro" id="IPR045866">
    <property type="entry name" value="FAM210A/B-like"/>
</dbReference>
<proteinExistence type="predicted"/>
<feature type="transmembrane region" description="Helical" evidence="2">
    <location>
        <begin position="139"/>
        <end position="163"/>
    </location>
</feature>
<comment type="caution">
    <text evidence="4">The sequence shown here is derived from an EMBL/GenBank/DDBJ whole genome shotgun (WGS) entry which is preliminary data.</text>
</comment>
<evidence type="ECO:0000256" key="1">
    <source>
        <dbReference type="SAM" id="MobiDB-lite"/>
    </source>
</evidence>
<evidence type="ECO:0000313" key="5">
    <source>
        <dbReference type="Proteomes" id="UP000076078"/>
    </source>
</evidence>
<dbReference type="Proteomes" id="UP000076078">
    <property type="component" value="Unassembled WGS sequence"/>
</dbReference>
<organism evidence="4 5">
    <name type="scientific">Tieghemostelium lacteum</name>
    <name type="common">Slime mold</name>
    <name type="synonym">Dictyostelium lacteum</name>
    <dbReference type="NCBI Taxonomy" id="361077"/>
    <lineage>
        <taxon>Eukaryota</taxon>
        <taxon>Amoebozoa</taxon>
        <taxon>Evosea</taxon>
        <taxon>Eumycetozoa</taxon>
        <taxon>Dictyostelia</taxon>
        <taxon>Dictyosteliales</taxon>
        <taxon>Raperosteliaceae</taxon>
        <taxon>Tieghemostelium</taxon>
    </lineage>
</organism>
<dbReference type="Pfam" id="PF06916">
    <property type="entry name" value="FAM210A-B_dom"/>
    <property type="match status" value="1"/>
</dbReference>
<accession>A0A151Z756</accession>
<dbReference type="InParanoid" id="A0A151Z756"/>
<evidence type="ECO:0000259" key="3">
    <source>
        <dbReference type="Pfam" id="PF06916"/>
    </source>
</evidence>
<dbReference type="PANTHER" id="PTHR21377">
    <property type="entry name" value="PROTEIN FAM210B, MITOCHONDRIAL"/>
    <property type="match status" value="1"/>
</dbReference>
<dbReference type="InterPro" id="IPR009688">
    <property type="entry name" value="FAM210A/B-like_dom"/>
</dbReference>
<protein>
    <recommendedName>
        <fullName evidence="3">DUF1279 domain-containing protein</fullName>
    </recommendedName>
</protein>
<dbReference type="EMBL" id="LODT01000039">
    <property type="protein sequence ID" value="KYQ89768.1"/>
    <property type="molecule type" value="Genomic_DNA"/>
</dbReference>
<dbReference type="OrthoDB" id="426386at2759"/>